<dbReference type="PIRSF" id="PIRSF000538">
    <property type="entry name" value="GlpK"/>
    <property type="match status" value="1"/>
</dbReference>
<evidence type="ECO:0000313" key="7">
    <source>
        <dbReference type="EMBL" id="MBP2416826.1"/>
    </source>
</evidence>
<dbReference type="InterPro" id="IPR018485">
    <property type="entry name" value="FGGY_C"/>
</dbReference>
<evidence type="ECO:0000256" key="1">
    <source>
        <dbReference type="ARBA" id="ARBA00009156"/>
    </source>
</evidence>
<dbReference type="PANTHER" id="PTHR43095">
    <property type="entry name" value="SUGAR KINASE"/>
    <property type="match status" value="1"/>
</dbReference>
<dbReference type="Proteomes" id="UP000758168">
    <property type="component" value="Unassembled WGS sequence"/>
</dbReference>
<evidence type="ECO:0000313" key="8">
    <source>
        <dbReference type="Proteomes" id="UP000758168"/>
    </source>
</evidence>
<evidence type="ECO:0000259" key="6">
    <source>
        <dbReference type="Pfam" id="PF02782"/>
    </source>
</evidence>
<organism evidence="7 8">
    <name type="scientific">Microlunatus capsulatus</name>
    <dbReference type="NCBI Taxonomy" id="99117"/>
    <lineage>
        <taxon>Bacteria</taxon>
        <taxon>Bacillati</taxon>
        <taxon>Actinomycetota</taxon>
        <taxon>Actinomycetes</taxon>
        <taxon>Propionibacteriales</taxon>
        <taxon>Propionibacteriaceae</taxon>
        <taxon>Microlunatus</taxon>
    </lineage>
</organism>
<dbReference type="Pfam" id="PF02782">
    <property type="entry name" value="FGGY_C"/>
    <property type="match status" value="1"/>
</dbReference>
<dbReference type="InterPro" id="IPR043129">
    <property type="entry name" value="ATPase_NBD"/>
</dbReference>
<proteinExistence type="inferred from homology"/>
<keyword evidence="2 7" id="KW-0808">Transferase</keyword>
<dbReference type="PANTHER" id="PTHR43095:SF2">
    <property type="entry name" value="GLUCONOKINASE"/>
    <property type="match status" value="1"/>
</dbReference>
<evidence type="ECO:0000256" key="2">
    <source>
        <dbReference type="ARBA" id="ARBA00022679"/>
    </source>
</evidence>
<dbReference type="RefSeq" id="WP_307803980.1">
    <property type="nucleotide sequence ID" value="NZ_BAAAMH010000013.1"/>
</dbReference>
<accession>A0ABS4Z742</accession>
<dbReference type="EMBL" id="JAGIOB010000001">
    <property type="protein sequence ID" value="MBP2416826.1"/>
    <property type="molecule type" value="Genomic_DNA"/>
</dbReference>
<evidence type="ECO:0000256" key="3">
    <source>
        <dbReference type="ARBA" id="ARBA00022777"/>
    </source>
</evidence>
<feature type="domain" description="Carbohydrate kinase FGGY C-terminal" evidence="6">
    <location>
        <begin position="306"/>
        <end position="454"/>
    </location>
</feature>
<feature type="domain" description="Carbohydrate kinase FGGY N-terminal" evidence="5">
    <location>
        <begin position="21"/>
        <end position="243"/>
    </location>
</feature>
<reference evidence="7 8" key="1">
    <citation type="submission" date="2021-03" db="EMBL/GenBank/DDBJ databases">
        <title>Sequencing the genomes of 1000 actinobacteria strains.</title>
        <authorList>
            <person name="Klenk H.-P."/>
        </authorList>
    </citation>
    <scope>NUCLEOTIDE SEQUENCE [LARGE SCALE GENOMIC DNA]</scope>
    <source>
        <strain evidence="7 8">DSM 12936</strain>
    </source>
</reference>
<name>A0ABS4Z742_9ACTN</name>
<dbReference type="InterPro" id="IPR050406">
    <property type="entry name" value="FGGY_Carb_Kinase"/>
</dbReference>
<dbReference type="InterPro" id="IPR000577">
    <property type="entry name" value="Carb_kinase_FGGY"/>
</dbReference>
<evidence type="ECO:0000259" key="5">
    <source>
        <dbReference type="Pfam" id="PF00370"/>
    </source>
</evidence>
<keyword evidence="8" id="KW-1185">Reference proteome</keyword>
<protein>
    <submittedName>
        <fullName evidence="7">Gluconokinase</fullName>
        <ecNumber evidence="7">2.7.1.12</ecNumber>
    </submittedName>
</protein>
<dbReference type="Pfam" id="PF00370">
    <property type="entry name" value="FGGY_N"/>
    <property type="match status" value="1"/>
</dbReference>
<dbReference type="CDD" id="cd07770">
    <property type="entry name" value="ASKHA_NBD_FGGY_GntK"/>
    <property type="match status" value="1"/>
</dbReference>
<comment type="caution">
    <text evidence="7">The sequence shown here is derived from an EMBL/GenBank/DDBJ whole genome shotgun (WGS) entry which is preliminary data.</text>
</comment>
<feature type="region of interest" description="Disordered" evidence="4">
    <location>
        <begin position="37"/>
        <end position="60"/>
    </location>
</feature>
<dbReference type="Gene3D" id="3.30.420.40">
    <property type="match status" value="2"/>
</dbReference>
<gene>
    <name evidence="7" type="ORF">JOF54_001748</name>
</gene>
<dbReference type="EC" id="2.7.1.12" evidence="7"/>
<sequence length="499" mass="51987">MTPGPDPAARVPLAQAQEPLVLALDIGSTASRGDVYDASGRPVEGGRHKVPHAFTTGGDGTSVLDPDAVVREVEEIVDALARPELVGRVGGVALDTFASSLVGVDAEGRACTPCYTYADSRCGAQVTALREELDEAAIHQRTGTRLHSSYLAPRLRWLRETRPEVFGRAARWMSLGEYVYLGLTGVTAAGTATAAWTGMLDRRTGAWDPELVGAAGISLEQLSEVRDPADPLRDVAAGVASRWPALAGAAWFPVVADGLASNVGVGAVDASSMAASAATSGAMRILLPAVPDDLPSGLWCYRVDARRSLLGGAVNDVGRAVSWLESTIRLAPGSSLDAVAAADPEPGAPLVLPYFSGERATGWAADARATLTGISAATTGAQVARGVLEGVAISYARIADQLRAVSGQQPTILASGRVTQDVPSFLQVLADVLDAPVVPVTTKRATLRGTALLALEVLAPDVERADPATGETLAPVPQRAEYYRGRREEYQRLYAAVVG</sequence>
<dbReference type="GO" id="GO:0046316">
    <property type="term" value="F:gluconokinase activity"/>
    <property type="evidence" value="ECO:0007669"/>
    <property type="project" value="UniProtKB-EC"/>
</dbReference>
<dbReference type="SUPFAM" id="SSF53067">
    <property type="entry name" value="Actin-like ATPase domain"/>
    <property type="match status" value="2"/>
</dbReference>
<comment type="similarity">
    <text evidence="1">Belongs to the FGGY kinase family.</text>
</comment>
<evidence type="ECO:0000256" key="4">
    <source>
        <dbReference type="SAM" id="MobiDB-lite"/>
    </source>
</evidence>
<keyword evidence="3" id="KW-0418">Kinase</keyword>
<dbReference type="InterPro" id="IPR018484">
    <property type="entry name" value="FGGY_N"/>
</dbReference>